<organism evidence="2 3">
    <name type="scientific">Ancrocorticia populi</name>
    <dbReference type="NCBI Taxonomy" id="2175228"/>
    <lineage>
        <taxon>Bacteria</taxon>
        <taxon>Bacillati</taxon>
        <taxon>Actinomycetota</taxon>
        <taxon>Actinomycetes</taxon>
        <taxon>Actinomycetales</taxon>
        <taxon>Actinomycetaceae</taxon>
        <taxon>Ancrocorticia</taxon>
    </lineage>
</organism>
<feature type="transmembrane region" description="Helical" evidence="1">
    <location>
        <begin position="84"/>
        <end position="103"/>
    </location>
</feature>
<keyword evidence="3" id="KW-1185">Reference proteome</keyword>
<feature type="transmembrane region" description="Helical" evidence="1">
    <location>
        <begin position="58"/>
        <end position="77"/>
    </location>
</feature>
<feature type="transmembrane region" description="Helical" evidence="1">
    <location>
        <begin position="30"/>
        <end position="52"/>
    </location>
</feature>
<comment type="caution">
    <text evidence="2">The sequence shown here is derived from an EMBL/GenBank/DDBJ whole genome shotgun (WGS) entry which is preliminary data.</text>
</comment>
<dbReference type="RefSeq" id="WP_109093727.1">
    <property type="nucleotide sequence ID" value="NZ_CAMELQ010000002.1"/>
</dbReference>
<keyword evidence="1" id="KW-0472">Membrane</keyword>
<sequence length="107" mass="11707">MSSDLQKHEHDKQARTPFSQRGTLDRIVTVGYWLLMALLVVAVIMAIASGSLDSAEPTMGFAFLLLAFLYPANLVVHDESRGKLVASAVAACCWVYLGIYFIWGSLA</sequence>
<evidence type="ECO:0000256" key="1">
    <source>
        <dbReference type="SAM" id="Phobius"/>
    </source>
</evidence>
<evidence type="ECO:0000313" key="2">
    <source>
        <dbReference type="EMBL" id="PWF25898.1"/>
    </source>
</evidence>
<reference evidence="3" key="1">
    <citation type="submission" date="2018-05" db="EMBL/GenBank/DDBJ databases">
        <authorList>
            <person name="Li Y."/>
        </authorList>
    </citation>
    <scope>NUCLEOTIDE SEQUENCE [LARGE SCALE GENOMIC DNA]</scope>
    <source>
        <strain evidence="3">sk1b4</strain>
    </source>
</reference>
<accession>A0A2V1K892</accession>
<dbReference type="AlphaFoldDB" id="A0A2V1K892"/>
<evidence type="ECO:0000313" key="3">
    <source>
        <dbReference type="Proteomes" id="UP000245283"/>
    </source>
</evidence>
<keyword evidence="1" id="KW-1133">Transmembrane helix</keyword>
<dbReference type="Proteomes" id="UP000245283">
    <property type="component" value="Unassembled WGS sequence"/>
</dbReference>
<name>A0A2V1K892_9ACTO</name>
<keyword evidence="1" id="KW-0812">Transmembrane</keyword>
<dbReference type="EMBL" id="QETB01000004">
    <property type="protein sequence ID" value="PWF25898.1"/>
    <property type="molecule type" value="Genomic_DNA"/>
</dbReference>
<gene>
    <name evidence="2" type="ORF">DD236_07250</name>
</gene>
<proteinExistence type="predicted"/>
<protein>
    <submittedName>
        <fullName evidence="2">Uncharacterized protein</fullName>
    </submittedName>
</protein>